<proteinExistence type="predicted"/>
<gene>
    <name evidence="1" type="ORF">SAMN05216469_12024</name>
</gene>
<protein>
    <submittedName>
        <fullName evidence="1">DNA binding domain-containing protein, excisionase family</fullName>
    </submittedName>
</protein>
<sequence length="69" mass="8006">MNKKTTIEVPVWEKSNLTLEEAAAYFNIGQNKLRELTNESNCGFVIWVGTKRLIKRLKLEEYLAKAYSI</sequence>
<dbReference type="InterPro" id="IPR038148">
    <property type="entry name" value="Tn1545/Tn916_Xis"/>
</dbReference>
<dbReference type="InterPro" id="IPR015122">
    <property type="entry name" value="Tn916-Xis"/>
</dbReference>
<dbReference type="InterPro" id="IPR010093">
    <property type="entry name" value="SinI_DNA-bd"/>
</dbReference>
<evidence type="ECO:0000313" key="2">
    <source>
        <dbReference type="Proteomes" id="UP000186015"/>
    </source>
</evidence>
<organism evidence="1 2">
    <name type="scientific">Ruminococcus albus</name>
    <dbReference type="NCBI Taxonomy" id="1264"/>
    <lineage>
        <taxon>Bacteria</taxon>
        <taxon>Bacillati</taxon>
        <taxon>Bacillota</taxon>
        <taxon>Clostridia</taxon>
        <taxon>Eubacteriales</taxon>
        <taxon>Oscillospiraceae</taxon>
        <taxon>Ruminococcus</taxon>
    </lineage>
</organism>
<dbReference type="AlphaFoldDB" id="A0A1H7PB14"/>
<dbReference type="Pfam" id="PF09035">
    <property type="entry name" value="Tn916-Xis"/>
    <property type="match status" value="1"/>
</dbReference>
<dbReference type="Gene3D" id="3.90.105.50">
    <property type="match status" value="1"/>
</dbReference>
<dbReference type="GO" id="GO:0003677">
    <property type="term" value="F:DNA binding"/>
    <property type="evidence" value="ECO:0007669"/>
    <property type="project" value="InterPro"/>
</dbReference>
<dbReference type="NCBIfam" id="TIGR01764">
    <property type="entry name" value="excise"/>
    <property type="match status" value="1"/>
</dbReference>
<evidence type="ECO:0000313" key="1">
    <source>
        <dbReference type="EMBL" id="SEL32806.1"/>
    </source>
</evidence>
<dbReference type="EMBL" id="FOAT01000020">
    <property type="protein sequence ID" value="SEL32806.1"/>
    <property type="molecule type" value="Genomic_DNA"/>
</dbReference>
<accession>A0A1H7PB14</accession>
<name>A0A1H7PB14_RUMAL</name>
<dbReference type="RefSeq" id="WP_074835635.1">
    <property type="nucleotide sequence ID" value="NZ_FOAT01000020.1"/>
</dbReference>
<dbReference type="OrthoDB" id="1913083at2"/>
<dbReference type="Proteomes" id="UP000186015">
    <property type="component" value="Unassembled WGS sequence"/>
</dbReference>
<reference evidence="1 2" key="1">
    <citation type="submission" date="2016-10" db="EMBL/GenBank/DDBJ databases">
        <authorList>
            <person name="de Groot N.N."/>
        </authorList>
    </citation>
    <scope>NUCLEOTIDE SEQUENCE [LARGE SCALE GENOMIC DNA]</scope>
    <source>
        <strain evidence="1 2">KH2T6</strain>
    </source>
</reference>